<evidence type="ECO:0000256" key="4">
    <source>
        <dbReference type="ARBA" id="ARBA00022801"/>
    </source>
</evidence>
<reference evidence="9" key="1">
    <citation type="submission" date="2020-11" db="EMBL/GenBank/DDBJ databases">
        <authorList>
            <person name="Tran Van P."/>
        </authorList>
    </citation>
    <scope>NUCLEOTIDE SEQUENCE</scope>
</reference>
<dbReference type="Proteomes" id="UP000759131">
    <property type="component" value="Unassembled WGS sequence"/>
</dbReference>
<organism evidence="9">
    <name type="scientific">Medioppia subpectinata</name>
    <dbReference type="NCBI Taxonomy" id="1979941"/>
    <lineage>
        <taxon>Eukaryota</taxon>
        <taxon>Metazoa</taxon>
        <taxon>Ecdysozoa</taxon>
        <taxon>Arthropoda</taxon>
        <taxon>Chelicerata</taxon>
        <taxon>Arachnida</taxon>
        <taxon>Acari</taxon>
        <taxon>Acariformes</taxon>
        <taxon>Sarcoptiformes</taxon>
        <taxon>Oribatida</taxon>
        <taxon>Brachypylina</taxon>
        <taxon>Oppioidea</taxon>
        <taxon>Oppiidae</taxon>
        <taxon>Medioppia</taxon>
    </lineage>
</organism>
<dbReference type="PANTHER" id="PTHR12411">
    <property type="entry name" value="CYSTEINE PROTEASE FAMILY C1-RELATED"/>
    <property type="match status" value="1"/>
</dbReference>
<keyword evidence="2" id="KW-0645">Protease</keyword>
<dbReference type="Pfam" id="PF00112">
    <property type="entry name" value="Peptidase_C1"/>
    <property type="match status" value="1"/>
</dbReference>
<evidence type="ECO:0000256" key="2">
    <source>
        <dbReference type="ARBA" id="ARBA00022670"/>
    </source>
</evidence>
<evidence type="ECO:0000259" key="8">
    <source>
        <dbReference type="SMART" id="SM00645"/>
    </source>
</evidence>
<dbReference type="InterPro" id="IPR000668">
    <property type="entry name" value="Peptidase_C1A_C"/>
</dbReference>
<dbReference type="InterPro" id="IPR038765">
    <property type="entry name" value="Papain-like_cys_pep_sf"/>
</dbReference>
<accession>A0A7R9Q7B0</accession>
<dbReference type="PROSITE" id="PS00139">
    <property type="entry name" value="THIOL_PROTEASE_CYS"/>
    <property type="match status" value="1"/>
</dbReference>
<dbReference type="InterPro" id="IPR000169">
    <property type="entry name" value="Pept_cys_AS"/>
</dbReference>
<sequence>MTKLILALLLTTYIAGSLQSPTPTFKTTDELIDYINGLGTTWKAGKNFDDSYPIESLRKLSGVPSKRTTPYPKQPEVDPSFAIPETFDAREQWPDCLSVKEIRDQGACGSCWAFAVVEAISDRICIASQGKQQVEISGENLLACCDSCGDGCEGGFPESAWQYYQRTGLVSGGLYDSKVGCQPYSIKSCEHHVSGHLPACAKDTVPTPECSHSCRSGFNGTYTKDLHFGAKVYGFSNQIREVQADIMKNGPVVATFD</sequence>
<evidence type="ECO:0000256" key="5">
    <source>
        <dbReference type="ARBA" id="ARBA00022807"/>
    </source>
</evidence>
<dbReference type="SMART" id="SM00645">
    <property type="entry name" value="Pept_C1"/>
    <property type="match status" value="1"/>
</dbReference>
<feature type="non-terminal residue" evidence="9">
    <location>
        <position position="257"/>
    </location>
</feature>
<dbReference type="Pfam" id="PF08127">
    <property type="entry name" value="Propeptide_C1"/>
    <property type="match status" value="1"/>
</dbReference>
<dbReference type="GO" id="GO:0004197">
    <property type="term" value="F:cysteine-type endopeptidase activity"/>
    <property type="evidence" value="ECO:0007669"/>
    <property type="project" value="InterPro"/>
</dbReference>
<evidence type="ECO:0000256" key="7">
    <source>
        <dbReference type="SAM" id="SignalP"/>
    </source>
</evidence>
<evidence type="ECO:0000313" key="9">
    <source>
        <dbReference type="EMBL" id="CAD7635117.1"/>
    </source>
</evidence>
<dbReference type="InterPro" id="IPR013128">
    <property type="entry name" value="Peptidase_C1A"/>
</dbReference>
<keyword evidence="4" id="KW-0378">Hydrolase</keyword>
<feature type="chain" id="PRO_5035592803" description="Peptidase C1A papain C-terminal domain-containing protein" evidence="7">
    <location>
        <begin position="20"/>
        <end position="257"/>
    </location>
</feature>
<dbReference type="EMBL" id="OC870624">
    <property type="protein sequence ID" value="CAD7635117.1"/>
    <property type="molecule type" value="Genomic_DNA"/>
</dbReference>
<dbReference type="SUPFAM" id="SSF54001">
    <property type="entry name" value="Cysteine proteinases"/>
    <property type="match status" value="1"/>
</dbReference>
<gene>
    <name evidence="9" type="ORF">OSB1V03_LOCUS15509</name>
</gene>
<protein>
    <recommendedName>
        <fullName evidence="8">Peptidase C1A papain C-terminal domain-containing protein</fullName>
    </recommendedName>
</protein>
<evidence type="ECO:0000256" key="6">
    <source>
        <dbReference type="ARBA" id="ARBA00023157"/>
    </source>
</evidence>
<dbReference type="Gene3D" id="3.90.70.10">
    <property type="entry name" value="Cysteine proteinases"/>
    <property type="match status" value="1"/>
</dbReference>
<dbReference type="AlphaFoldDB" id="A0A7R9Q7B0"/>
<evidence type="ECO:0000256" key="3">
    <source>
        <dbReference type="ARBA" id="ARBA00022729"/>
    </source>
</evidence>
<proteinExistence type="inferred from homology"/>
<dbReference type="OrthoDB" id="6514058at2759"/>
<dbReference type="EMBL" id="CAJPIZ010016049">
    <property type="protein sequence ID" value="CAG2115547.1"/>
    <property type="molecule type" value="Genomic_DNA"/>
</dbReference>
<evidence type="ECO:0000256" key="1">
    <source>
        <dbReference type="ARBA" id="ARBA00008455"/>
    </source>
</evidence>
<keyword evidence="3 7" id="KW-0732">Signal</keyword>
<keyword evidence="5" id="KW-0788">Thiol protease</keyword>
<evidence type="ECO:0000313" key="10">
    <source>
        <dbReference type="Proteomes" id="UP000759131"/>
    </source>
</evidence>
<feature type="signal peptide" evidence="7">
    <location>
        <begin position="1"/>
        <end position="19"/>
    </location>
</feature>
<dbReference type="InterPro" id="IPR012599">
    <property type="entry name" value="Propeptide_C1A"/>
</dbReference>
<comment type="similarity">
    <text evidence="1">Belongs to the peptidase C1 family.</text>
</comment>
<dbReference type="GO" id="GO:0006508">
    <property type="term" value="P:proteolysis"/>
    <property type="evidence" value="ECO:0007669"/>
    <property type="project" value="UniProtKB-KW"/>
</dbReference>
<name>A0A7R9Q7B0_9ACAR</name>
<feature type="domain" description="Peptidase C1A papain C-terminal" evidence="8">
    <location>
        <begin position="83"/>
        <end position="257"/>
    </location>
</feature>
<keyword evidence="10" id="KW-1185">Reference proteome</keyword>
<keyword evidence="6" id="KW-1015">Disulfide bond</keyword>